<dbReference type="InterPro" id="IPR013196">
    <property type="entry name" value="HTH_11"/>
</dbReference>
<dbReference type="InterPro" id="IPR051534">
    <property type="entry name" value="CBASS_pafABC_assoc_protein"/>
</dbReference>
<sequence length="322" mass="35108">MPHPTTRTLALLELLQARPGLTGAEIARRLEIDERTVRRYASRLVDLGIPVVATRGRYGGYRLLPGFRLPPLMLDDDEATAVVLGLVAGRSLGLATTTTGVAAESALAKLQRVLPAALRERVAAVESSLGLTLPPRGGRAPETAIVLSLAAAAHQRRRVRIRYASYRGEASERDLDPYGLVVHGGRWYVTGQDQLRGEVRTFRLDRITGASLTDERFSPPDDFDPVRTVTESLARVPYAHEVSVVFTEVTLAEVRRRIPPSVGDLSEVEGGGVLLRTRAQQLDGMANMLAGLGWPFAIQRPDELRTAVRDLARRLTANADAT</sequence>
<organism evidence="4 5">
    <name type="scientific">Tenggerimyces flavus</name>
    <dbReference type="NCBI Taxonomy" id="1708749"/>
    <lineage>
        <taxon>Bacteria</taxon>
        <taxon>Bacillati</taxon>
        <taxon>Actinomycetota</taxon>
        <taxon>Actinomycetes</taxon>
        <taxon>Propionibacteriales</taxon>
        <taxon>Nocardioidaceae</taxon>
        <taxon>Tenggerimyces</taxon>
    </lineage>
</organism>
<dbReference type="InterPro" id="IPR036390">
    <property type="entry name" value="WH_DNA-bd_sf"/>
</dbReference>
<dbReference type="Gene3D" id="1.10.10.10">
    <property type="entry name" value="Winged helix-like DNA-binding domain superfamily/Winged helix DNA-binding domain"/>
    <property type="match status" value="1"/>
</dbReference>
<dbReference type="Pfam" id="PF08279">
    <property type="entry name" value="HTH_11"/>
    <property type="match status" value="1"/>
</dbReference>
<dbReference type="PANTHER" id="PTHR34580">
    <property type="match status" value="1"/>
</dbReference>
<feature type="domain" description="Helix-turn-helix type 11" evidence="1">
    <location>
        <begin position="7"/>
        <end position="62"/>
    </location>
</feature>
<name>A0ABV7YEK2_9ACTN</name>
<protein>
    <submittedName>
        <fullName evidence="4">Helix-turn-helix transcriptional regulator</fullName>
    </submittedName>
</protein>
<dbReference type="Pfam" id="PF13280">
    <property type="entry name" value="WYL"/>
    <property type="match status" value="1"/>
</dbReference>
<evidence type="ECO:0000313" key="5">
    <source>
        <dbReference type="Proteomes" id="UP001595699"/>
    </source>
</evidence>
<dbReference type="InterPro" id="IPR036388">
    <property type="entry name" value="WH-like_DNA-bd_sf"/>
</dbReference>
<evidence type="ECO:0000259" key="1">
    <source>
        <dbReference type="Pfam" id="PF08279"/>
    </source>
</evidence>
<evidence type="ECO:0000259" key="3">
    <source>
        <dbReference type="Pfam" id="PF25583"/>
    </source>
</evidence>
<dbReference type="RefSeq" id="WP_205115551.1">
    <property type="nucleotide sequence ID" value="NZ_JAFBCM010000001.1"/>
</dbReference>
<dbReference type="PROSITE" id="PS52050">
    <property type="entry name" value="WYL"/>
    <property type="match status" value="1"/>
</dbReference>
<gene>
    <name evidence="4" type="ORF">ACFOUW_21945</name>
</gene>
<dbReference type="PANTHER" id="PTHR34580:SF3">
    <property type="entry name" value="PROTEIN PAFB"/>
    <property type="match status" value="1"/>
</dbReference>
<evidence type="ECO:0000259" key="2">
    <source>
        <dbReference type="Pfam" id="PF13280"/>
    </source>
</evidence>
<proteinExistence type="predicted"/>
<dbReference type="InterPro" id="IPR028349">
    <property type="entry name" value="PafC-like"/>
</dbReference>
<feature type="domain" description="WYL" evidence="2">
    <location>
        <begin position="146"/>
        <end position="210"/>
    </location>
</feature>
<reference evidence="5" key="1">
    <citation type="journal article" date="2019" name="Int. J. Syst. Evol. Microbiol.">
        <title>The Global Catalogue of Microorganisms (GCM) 10K type strain sequencing project: providing services to taxonomists for standard genome sequencing and annotation.</title>
        <authorList>
            <consortium name="The Broad Institute Genomics Platform"/>
            <consortium name="The Broad Institute Genome Sequencing Center for Infectious Disease"/>
            <person name="Wu L."/>
            <person name="Ma J."/>
        </authorList>
    </citation>
    <scope>NUCLEOTIDE SEQUENCE [LARGE SCALE GENOMIC DNA]</scope>
    <source>
        <strain evidence="5">CGMCC 4.7241</strain>
    </source>
</reference>
<dbReference type="Pfam" id="PF25583">
    <property type="entry name" value="WCX"/>
    <property type="match status" value="1"/>
</dbReference>
<dbReference type="PIRSF" id="PIRSF016838">
    <property type="entry name" value="PafC"/>
    <property type="match status" value="1"/>
</dbReference>
<dbReference type="Proteomes" id="UP001595699">
    <property type="component" value="Unassembled WGS sequence"/>
</dbReference>
<comment type="caution">
    <text evidence="4">The sequence shown here is derived from an EMBL/GenBank/DDBJ whole genome shotgun (WGS) entry which is preliminary data.</text>
</comment>
<feature type="domain" description="WCX" evidence="3">
    <location>
        <begin position="239"/>
        <end position="315"/>
    </location>
</feature>
<accession>A0ABV7YEK2</accession>
<dbReference type="SUPFAM" id="SSF46785">
    <property type="entry name" value="Winged helix' DNA-binding domain"/>
    <property type="match status" value="1"/>
</dbReference>
<keyword evidence="5" id="KW-1185">Reference proteome</keyword>
<dbReference type="EMBL" id="JBHRZH010000019">
    <property type="protein sequence ID" value="MFC3763517.1"/>
    <property type="molecule type" value="Genomic_DNA"/>
</dbReference>
<dbReference type="InterPro" id="IPR057727">
    <property type="entry name" value="WCX_dom"/>
</dbReference>
<evidence type="ECO:0000313" key="4">
    <source>
        <dbReference type="EMBL" id="MFC3763517.1"/>
    </source>
</evidence>
<dbReference type="InterPro" id="IPR026881">
    <property type="entry name" value="WYL_dom"/>
</dbReference>